<dbReference type="Proteomes" id="UP000199341">
    <property type="component" value="Unassembled WGS sequence"/>
</dbReference>
<evidence type="ECO:0000256" key="1">
    <source>
        <dbReference type="SAM" id="MobiDB-lite"/>
    </source>
</evidence>
<feature type="region of interest" description="Disordered" evidence="1">
    <location>
        <begin position="47"/>
        <end position="86"/>
    </location>
</feature>
<sequence length="150" mass="15879">MDAARLVAQAERAMGSDLRPEEIVAEAWQAYELTEAVVRLLDERATRVAGSGPPGHPEDGYPDEARRSGAGPGTVPSAAGGRRAARLTTVRDPDGTLRALRVLLGEIGLAVVDLIGSAADEQAYWSCVEAMDAVDEAKDRLRELARVDAG</sequence>
<gene>
    <name evidence="2" type="ORF">SAMN05216259_110268</name>
</gene>
<dbReference type="EMBL" id="FNIE01000010">
    <property type="protein sequence ID" value="SDO55802.1"/>
    <property type="molecule type" value="Genomic_DNA"/>
</dbReference>
<accession>A0A1H0KJA1</accession>
<evidence type="ECO:0000313" key="2">
    <source>
        <dbReference type="EMBL" id="SDO55802.1"/>
    </source>
</evidence>
<evidence type="ECO:0000313" key="3">
    <source>
        <dbReference type="Proteomes" id="UP000199341"/>
    </source>
</evidence>
<keyword evidence="3" id="KW-1185">Reference proteome</keyword>
<protein>
    <submittedName>
        <fullName evidence="2">Uncharacterized protein</fullName>
    </submittedName>
</protein>
<dbReference type="AlphaFoldDB" id="A0A1H0KJA1"/>
<dbReference type="RefSeq" id="WP_093786486.1">
    <property type="nucleotide sequence ID" value="NZ_FNIE01000010.1"/>
</dbReference>
<proteinExistence type="predicted"/>
<dbReference type="STRING" id="310781.SAMN05216259_110268"/>
<dbReference type="Pfam" id="PF19594">
    <property type="entry name" value="DUF6099"/>
    <property type="match status" value="1"/>
</dbReference>
<dbReference type="OrthoDB" id="3874063at2"/>
<dbReference type="InterPro" id="IPR046081">
    <property type="entry name" value="DUF6099"/>
</dbReference>
<feature type="compositionally biased region" description="Basic and acidic residues" evidence="1">
    <location>
        <begin position="56"/>
        <end position="67"/>
    </location>
</feature>
<name>A0A1H0KJA1_9ACTN</name>
<reference evidence="2 3" key="1">
    <citation type="submission" date="2016-10" db="EMBL/GenBank/DDBJ databases">
        <authorList>
            <person name="de Groot N.N."/>
        </authorList>
    </citation>
    <scope>NUCLEOTIDE SEQUENCE [LARGE SCALE GENOMIC DNA]</scope>
    <source>
        <strain evidence="2 3">CGMCC 4.2022</strain>
    </source>
</reference>
<organism evidence="2 3">
    <name type="scientific">Actinacidiphila guanduensis</name>
    <dbReference type="NCBI Taxonomy" id="310781"/>
    <lineage>
        <taxon>Bacteria</taxon>
        <taxon>Bacillati</taxon>
        <taxon>Actinomycetota</taxon>
        <taxon>Actinomycetes</taxon>
        <taxon>Kitasatosporales</taxon>
        <taxon>Streptomycetaceae</taxon>
        <taxon>Actinacidiphila</taxon>
    </lineage>
</organism>